<evidence type="ECO:0000313" key="2">
    <source>
        <dbReference type="EMBL" id="OMJ17030.1"/>
    </source>
</evidence>
<dbReference type="Proteomes" id="UP000187429">
    <property type="component" value="Unassembled WGS sequence"/>
</dbReference>
<proteinExistence type="predicted"/>
<reference evidence="3" key="1">
    <citation type="submission" date="2017-01" db="EMBL/GenBank/DDBJ databases">
        <authorList>
            <person name="Wang Y."/>
            <person name="White M."/>
            <person name="Kvist S."/>
            <person name="Moncalvo J.-M."/>
        </authorList>
    </citation>
    <scope>NUCLEOTIDE SEQUENCE [LARGE SCALE GENOMIC DNA]</scope>
    <source>
        <strain evidence="3">ID-206-W2</strain>
    </source>
</reference>
<evidence type="ECO:0000313" key="1">
    <source>
        <dbReference type="EMBL" id="OMJ12037.1"/>
    </source>
</evidence>
<accession>A0A1R1XQW1</accession>
<reference evidence="2" key="2">
    <citation type="submission" date="2017-01" db="EMBL/GenBank/DDBJ databases">
        <authorList>
            <person name="Mah S.A."/>
            <person name="Swanson W.J."/>
            <person name="Moy G.W."/>
            <person name="Vacquier V.D."/>
        </authorList>
    </citation>
    <scope>NUCLEOTIDE SEQUENCE [LARGE SCALE GENOMIC DNA]</scope>
    <source>
        <strain evidence="2">ID-206-W2</strain>
    </source>
</reference>
<gene>
    <name evidence="2" type="ORF">AYI69_g7597</name>
    <name evidence="1" type="ORF">AYI69_g9590</name>
</gene>
<dbReference type="EMBL" id="LSSM01003705">
    <property type="protein sequence ID" value="OMJ17030.1"/>
    <property type="molecule type" value="Genomic_DNA"/>
</dbReference>
<name>A0A1R1XQW1_9FUNG</name>
<protein>
    <submittedName>
        <fullName evidence="2">Uncharacterized protein</fullName>
    </submittedName>
</protein>
<comment type="caution">
    <text evidence="2">The sequence shown here is derived from an EMBL/GenBank/DDBJ whole genome shotgun (WGS) entry which is preliminary data.</text>
</comment>
<dbReference type="AlphaFoldDB" id="A0A1R1XQW1"/>
<evidence type="ECO:0000313" key="3">
    <source>
        <dbReference type="Proteomes" id="UP000187429"/>
    </source>
</evidence>
<organism evidence="2 3">
    <name type="scientific">Smittium culicis</name>
    <dbReference type="NCBI Taxonomy" id="133412"/>
    <lineage>
        <taxon>Eukaryota</taxon>
        <taxon>Fungi</taxon>
        <taxon>Fungi incertae sedis</taxon>
        <taxon>Zoopagomycota</taxon>
        <taxon>Kickxellomycotina</taxon>
        <taxon>Harpellomycetes</taxon>
        <taxon>Harpellales</taxon>
        <taxon>Legeriomycetaceae</taxon>
        <taxon>Smittium</taxon>
    </lineage>
</organism>
<dbReference type="EMBL" id="LSSM01005738">
    <property type="protein sequence ID" value="OMJ12037.1"/>
    <property type="molecule type" value="Genomic_DNA"/>
</dbReference>
<sequence length="85" mass="9684">MIIAAVNRLSMVNVEKFEKSFLIGFCFGAKEVMVLYAQDTFYLGGALCRPSVLEISNIDKVQAPMNVPVSKEEYRLHQILRIFEL</sequence>
<keyword evidence="3" id="KW-1185">Reference proteome</keyword>